<keyword evidence="3" id="KW-0812">Transmembrane</keyword>
<evidence type="ECO:0000313" key="6">
    <source>
        <dbReference type="WBParaSite" id="TASK_0000827901-mRNA-1"/>
    </source>
</evidence>
<gene>
    <name evidence="4" type="ORF">TASK_LOCUS8280</name>
</gene>
<feature type="region of interest" description="Disordered" evidence="2">
    <location>
        <begin position="88"/>
        <end position="158"/>
    </location>
</feature>
<evidence type="ECO:0000313" key="4">
    <source>
        <dbReference type="EMBL" id="VDK39934.1"/>
    </source>
</evidence>
<evidence type="ECO:0000256" key="3">
    <source>
        <dbReference type="SAM" id="Phobius"/>
    </source>
</evidence>
<feature type="transmembrane region" description="Helical" evidence="3">
    <location>
        <begin position="1084"/>
        <end position="1107"/>
    </location>
</feature>
<feature type="transmembrane region" description="Helical" evidence="3">
    <location>
        <begin position="165"/>
        <end position="190"/>
    </location>
</feature>
<feature type="compositionally biased region" description="Polar residues" evidence="2">
    <location>
        <begin position="124"/>
        <end position="158"/>
    </location>
</feature>
<sequence length="1111" mass="120261">MTDSRGIISPSGGRDDDEGNDNANVPNGTFAAGCGEEDSAAHSDAVNQSQEKIIFGPLSKEESERLQREANEETTKSEDLRLFLQEMHQHMQQQQQQQQQQQLHQVGSSSQMFGSSGIPHHQFQHQASTRSHALQQTSPPANTQKRSVTGPEQDNVIDSSPDGGWGWIVVFSSFVCMILVEGISLSYGLLVAPICPGNSLQAVEVTTPLLSRSRLLTATSLGIVWSSKARTVPLRPGTCVGVSEMGEALATQSRMALMAPGGLLVGIYLLLGPLASALSNQFDFRPVAMAGGVIATVGLLSAAFSTNVAMLNATLGGIGGIGFGLIYLPAIATVGHWFKRRRPFAVGLALCGSGVGSIVGGQVLPFLVQWFSWSGTLIVLAAFCMQCLVLIVLFRPLDLHLRIKYYQNLRRQTAREKVWRGTRVSAEQQRRRRRTVKAEASEAAARAKAQAMARAQAAQARAAKKALKAQKAQQRRVIYRWAVPPPDSTDLTGSNGLSGITTTLRLLLRLLMVKTDIEYAFGNQRHDGDSLLLVIIEYPHDRANHFIEALCLWNTSFHSWGQRISNASRDKLKGETHLHPLVNLLLSLFSGSIMQRIIEEKRRQRTVSIGSLDGMVITRDNELIAAPLVADRPPLLTAASITRISEAVMRKMEARLAGCQESIGGGVAGGGETPVRCDSNVSQPSLSRKSSTLVNSSHATGLSRLNLVRESLPHLIQGYVQSQASIVVQNYMAKQQHQLLAQSGATAASGGASGAATVAAAAGTVNPVIEATAVLANSRMRSISNVTSVCPTAGSNTPQTQKMKTYSTDILDIMVPFFVPMRNTTNTNQARALSSLLQSRELTVATVEVPSPVPLRRFYVPSSACASECLSLRRTISDASITSSNRGMQVPLEIQQEVAELLDGEVRTEVQHRLRREMMRPQYKKDLFFTGSALQLNHTPVPAIPLGDTSNVWATRDQSNWDIGPNLTTTHNPPATPNATISTRGFCPETDSTTIVIANAPTIAPTVEAKSSITSATNPLQQQHQNQPNQLQQKVSQTGSKCAGDTMRVVMDYDDDGEDVISVALPIGKRLCCSSPILTFLEELLAPGLLLSPTFICLLLSNVFTMWGRWN</sequence>
<protein>
    <submittedName>
        <fullName evidence="6">Monocarboxylate transporter 14</fullName>
    </submittedName>
</protein>
<feature type="compositionally biased region" description="Low complexity" evidence="2">
    <location>
        <begin position="88"/>
        <end position="105"/>
    </location>
</feature>
<accession>A0A158RA27</accession>
<reference evidence="6" key="1">
    <citation type="submission" date="2016-04" db="UniProtKB">
        <authorList>
            <consortium name="WormBaseParasite"/>
        </authorList>
    </citation>
    <scope>IDENTIFICATION</scope>
</reference>
<dbReference type="OrthoDB" id="6499973at2759"/>
<feature type="transmembrane region" description="Helical" evidence="3">
    <location>
        <begin position="255"/>
        <end position="275"/>
    </location>
</feature>
<feature type="transmembrane region" description="Helical" evidence="3">
    <location>
        <begin position="310"/>
        <end position="332"/>
    </location>
</feature>
<dbReference type="AlphaFoldDB" id="A0A158RA27"/>
<evidence type="ECO:0000256" key="2">
    <source>
        <dbReference type="SAM" id="MobiDB-lite"/>
    </source>
</evidence>
<feature type="compositionally biased region" description="Low complexity" evidence="2">
    <location>
        <begin position="1018"/>
        <end position="1033"/>
    </location>
</feature>
<dbReference type="SUPFAM" id="SSF103473">
    <property type="entry name" value="MFS general substrate transporter"/>
    <property type="match status" value="1"/>
</dbReference>
<feature type="coiled-coil region" evidence="1">
    <location>
        <begin position="426"/>
        <end position="477"/>
    </location>
</feature>
<dbReference type="InterPro" id="IPR050327">
    <property type="entry name" value="Proton-linked_MCT"/>
</dbReference>
<feature type="transmembrane region" description="Helical" evidence="3">
    <location>
        <begin position="287"/>
        <end position="304"/>
    </location>
</feature>
<dbReference type="GO" id="GO:0008028">
    <property type="term" value="F:monocarboxylic acid transmembrane transporter activity"/>
    <property type="evidence" value="ECO:0007669"/>
    <property type="project" value="TreeGrafter"/>
</dbReference>
<dbReference type="PROSITE" id="PS51257">
    <property type="entry name" value="PROKAR_LIPOPROTEIN"/>
    <property type="match status" value="1"/>
</dbReference>
<dbReference type="PANTHER" id="PTHR11360">
    <property type="entry name" value="MONOCARBOXYLATE TRANSPORTER"/>
    <property type="match status" value="1"/>
</dbReference>
<dbReference type="Pfam" id="PF07690">
    <property type="entry name" value="MFS_1"/>
    <property type="match status" value="1"/>
</dbReference>
<dbReference type="InterPro" id="IPR011701">
    <property type="entry name" value="MFS"/>
</dbReference>
<dbReference type="PANTHER" id="PTHR11360:SF284">
    <property type="entry name" value="EG:103B4.3 PROTEIN-RELATED"/>
    <property type="match status" value="1"/>
</dbReference>
<keyword evidence="5" id="KW-1185">Reference proteome</keyword>
<name>A0A158RA27_TAEAS</name>
<feature type="transmembrane region" description="Helical" evidence="3">
    <location>
        <begin position="370"/>
        <end position="394"/>
    </location>
</feature>
<keyword evidence="3" id="KW-0472">Membrane</keyword>
<reference evidence="4 5" key="2">
    <citation type="submission" date="2018-11" db="EMBL/GenBank/DDBJ databases">
        <authorList>
            <consortium name="Pathogen Informatics"/>
        </authorList>
    </citation>
    <scope>NUCLEOTIDE SEQUENCE [LARGE SCALE GENOMIC DNA]</scope>
</reference>
<feature type="compositionally biased region" description="Basic and acidic residues" evidence="2">
    <location>
        <begin position="59"/>
        <end position="76"/>
    </location>
</feature>
<evidence type="ECO:0000313" key="5">
    <source>
        <dbReference type="Proteomes" id="UP000282613"/>
    </source>
</evidence>
<dbReference type="Proteomes" id="UP000282613">
    <property type="component" value="Unassembled WGS sequence"/>
</dbReference>
<dbReference type="WBParaSite" id="TASK_0000827901-mRNA-1">
    <property type="protein sequence ID" value="TASK_0000827901-mRNA-1"/>
    <property type="gene ID" value="TASK_0000827901"/>
</dbReference>
<dbReference type="InterPro" id="IPR036259">
    <property type="entry name" value="MFS_trans_sf"/>
</dbReference>
<organism evidence="6">
    <name type="scientific">Taenia asiatica</name>
    <name type="common">Asian tapeworm</name>
    <dbReference type="NCBI Taxonomy" id="60517"/>
    <lineage>
        <taxon>Eukaryota</taxon>
        <taxon>Metazoa</taxon>
        <taxon>Spiralia</taxon>
        <taxon>Lophotrochozoa</taxon>
        <taxon>Platyhelminthes</taxon>
        <taxon>Cestoda</taxon>
        <taxon>Eucestoda</taxon>
        <taxon>Cyclophyllidea</taxon>
        <taxon>Taeniidae</taxon>
        <taxon>Taenia</taxon>
    </lineage>
</organism>
<keyword evidence="3" id="KW-1133">Transmembrane helix</keyword>
<dbReference type="Gene3D" id="1.20.1250.20">
    <property type="entry name" value="MFS general substrate transporter like domains"/>
    <property type="match status" value="1"/>
</dbReference>
<keyword evidence="1" id="KW-0175">Coiled coil</keyword>
<proteinExistence type="predicted"/>
<evidence type="ECO:0000256" key="1">
    <source>
        <dbReference type="SAM" id="Coils"/>
    </source>
</evidence>
<feature type="transmembrane region" description="Helical" evidence="3">
    <location>
        <begin position="344"/>
        <end position="364"/>
    </location>
</feature>
<feature type="region of interest" description="Disordered" evidence="2">
    <location>
        <begin position="1"/>
        <end position="76"/>
    </location>
</feature>
<feature type="region of interest" description="Disordered" evidence="2">
    <location>
        <begin position="1013"/>
        <end position="1034"/>
    </location>
</feature>
<dbReference type="EMBL" id="UYRS01018765">
    <property type="protein sequence ID" value="VDK39934.1"/>
    <property type="molecule type" value="Genomic_DNA"/>
</dbReference>